<accession>A0A2T0QFR8</accession>
<evidence type="ECO:0000313" key="2">
    <source>
        <dbReference type="Proteomes" id="UP000237846"/>
    </source>
</evidence>
<name>A0A2T0QFR8_9ACTN</name>
<dbReference type="AlphaFoldDB" id="A0A2T0QFR8"/>
<sequence length="135" mass="14868">MLSRGGGPDGPLAATTHALHLPDGSRVGWSEVEHARWTEDGLELTATTGERRLLKVTDRGLLPETVHERVVATIVVSRHVPLRGELGVRLICRRTPGTDEMNWYTGYDDGLDPDDPQTRAEAADALRHLRLQMGV</sequence>
<comment type="caution">
    <text evidence="1">The sequence shown here is derived from an EMBL/GenBank/DDBJ whole genome shotgun (WGS) entry which is preliminary data.</text>
</comment>
<protein>
    <submittedName>
        <fullName evidence="1">Uncharacterized protein</fullName>
    </submittedName>
</protein>
<organism evidence="1 2">
    <name type="scientific">Allonocardiopsis opalescens</name>
    <dbReference type="NCBI Taxonomy" id="1144618"/>
    <lineage>
        <taxon>Bacteria</taxon>
        <taxon>Bacillati</taxon>
        <taxon>Actinomycetota</taxon>
        <taxon>Actinomycetes</taxon>
        <taxon>Streptosporangiales</taxon>
        <taxon>Allonocardiopsis</taxon>
    </lineage>
</organism>
<evidence type="ECO:0000313" key="1">
    <source>
        <dbReference type="EMBL" id="PRY02730.1"/>
    </source>
</evidence>
<dbReference type="EMBL" id="PVZC01000001">
    <property type="protein sequence ID" value="PRY02730.1"/>
    <property type="molecule type" value="Genomic_DNA"/>
</dbReference>
<proteinExistence type="predicted"/>
<dbReference type="Proteomes" id="UP000237846">
    <property type="component" value="Unassembled WGS sequence"/>
</dbReference>
<gene>
    <name evidence="1" type="ORF">CLV72_1011333</name>
</gene>
<reference evidence="1 2" key="1">
    <citation type="submission" date="2018-03" db="EMBL/GenBank/DDBJ databases">
        <title>Genomic Encyclopedia of Archaeal and Bacterial Type Strains, Phase II (KMG-II): from individual species to whole genera.</title>
        <authorList>
            <person name="Goeker M."/>
        </authorList>
    </citation>
    <scope>NUCLEOTIDE SEQUENCE [LARGE SCALE GENOMIC DNA]</scope>
    <source>
        <strain evidence="1 2">DSM 45601</strain>
    </source>
</reference>
<keyword evidence="2" id="KW-1185">Reference proteome</keyword>